<evidence type="ECO:0000313" key="2">
    <source>
        <dbReference type="EMBL" id="CAH3034972.1"/>
    </source>
</evidence>
<dbReference type="PROSITE" id="PS50097">
    <property type="entry name" value="BTB"/>
    <property type="match status" value="1"/>
</dbReference>
<comment type="caution">
    <text evidence="2">The sequence shown here is derived from an EMBL/GenBank/DDBJ whole genome shotgun (WGS) entry which is preliminary data.</text>
</comment>
<sequence>MAAVEGKGESPDFSQPWKFSDVVLVVEDKKLHVHRAVLALCSPVFEKMFTSEFQEKGKNEISLPGKKANELIQLLQIIYPSVSEKPTDQIKEENCRFLLQLADEYQMDAIVRRCEDYIVTTLKRTRKGIIEELIFAQTYNLQKLKRTSIELAKDLSLQELKRNKLYGKINAENLQGILEEIIIRLEKEVSSFKGQKRSVREWTDW</sequence>
<reference evidence="2 3" key="1">
    <citation type="submission" date="2022-05" db="EMBL/GenBank/DDBJ databases">
        <authorList>
            <consortium name="Genoscope - CEA"/>
            <person name="William W."/>
        </authorList>
    </citation>
    <scope>NUCLEOTIDE SEQUENCE [LARGE SCALE GENOMIC DNA]</scope>
</reference>
<protein>
    <recommendedName>
        <fullName evidence="1">BTB domain-containing protein</fullName>
    </recommendedName>
</protein>
<dbReference type="CDD" id="cd18186">
    <property type="entry name" value="BTB_POZ_ZBTB_KLHL-like"/>
    <property type="match status" value="1"/>
</dbReference>
<dbReference type="EMBL" id="CALNXI010000697">
    <property type="protein sequence ID" value="CAH3034972.1"/>
    <property type="molecule type" value="Genomic_DNA"/>
</dbReference>
<evidence type="ECO:0000313" key="3">
    <source>
        <dbReference type="Proteomes" id="UP001159427"/>
    </source>
</evidence>
<dbReference type="PANTHER" id="PTHR22744:SF17">
    <property type="entry name" value="BTB DOMAIN-CONTAINING PROTEIN"/>
    <property type="match status" value="1"/>
</dbReference>
<accession>A0ABN8MSQ8</accession>
<keyword evidence="3" id="KW-1185">Reference proteome</keyword>
<dbReference type="Gene3D" id="3.30.710.10">
    <property type="entry name" value="Potassium Channel Kv1.1, Chain A"/>
    <property type="match status" value="1"/>
</dbReference>
<gene>
    <name evidence="2" type="ORF">PEVE_00039465</name>
</gene>
<dbReference type="Proteomes" id="UP001159427">
    <property type="component" value="Unassembled WGS sequence"/>
</dbReference>
<name>A0ABN8MSQ8_9CNID</name>
<feature type="domain" description="BTB" evidence="1">
    <location>
        <begin position="20"/>
        <end position="87"/>
    </location>
</feature>
<evidence type="ECO:0000259" key="1">
    <source>
        <dbReference type="PROSITE" id="PS50097"/>
    </source>
</evidence>
<dbReference type="SMART" id="SM00225">
    <property type="entry name" value="BTB"/>
    <property type="match status" value="1"/>
</dbReference>
<dbReference type="Pfam" id="PF00651">
    <property type="entry name" value="BTB"/>
    <property type="match status" value="1"/>
</dbReference>
<organism evidence="2 3">
    <name type="scientific">Porites evermanni</name>
    <dbReference type="NCBI Taxonomy" id="104178"/>
    <lineage>
        <taxon>Eukaryota</taxon>
        <taxon>Metazoa</taxon>
        <taxon>Cnidaria</taxon>
        <taxon>Anthozoa</taxon>
        <taxon>Hexacorallia</taxon>
        <taxon>Scleractinia</taxon>
        <taxon>Fungiina</taxon>
        <taxon>Poritidae</taxon>
        <taxon>Porites</taxon>
    </lineage>
</organism>
<dbReference type="SUPFAM" id="SSF54695">
    <property type="entry name" value="POZ domain"/>
    <property type="match status" value="1"/>
</dbReference>
<dbReference type="InterPro" id="IPR000210">
    <property type="entry name" value="BTB/POZ_dom"/>
</dbReference>
<dbReference type="PANTHER" id="PTHR22744">
    <property type="entry name" value="HELIX LOOP HELIX PROTEIN 21-RELATED"/>
    <property type="match status" value="1"/>
</dbReference>
<proteinExistence type="predicted"/>
<dbReference type="InterPro" id="IPR011333">
    <property type="entry name" value="SKP1/BTB/POZ_sf"/>
</dbReference>